<feature type="region of interest" description="Disordered" evidence="3">
    <location>
        <begin position="1253"/>
        <end position="1288"/>
    </location>
</feature>
<proteinExistence type="predicted"/>
<dbReference type="InterPro" id="IPR001194">
    <property type="entry name" value="cDENN_dom"/>
</dbReference>
<dbReference type="Pfam" id="PF10240">
    <property type="entry name" value="DUF2464"/>
    <property type="match status" value="1"/>
</dbReference>
<dbReference type="InterPro" id="IPR023341">
    <property type="entry name" value="MABP"/>
</dbReference>
<dbReference type="GO" id="GO:0000813">
    <property type="term" value="C:ESCRT I complex"/>
    <property type="evidence" value="ECO:0007669"/>
    <property type="project" value="InterPro"/>
</dbReference>
<dbReference type="PROSITE" id="PS51498">
    <property type="entry name" value="MABP"/>
    <property type="match status" value="1"/>
</dbReference>
<dbReference type="InterPro" id="IPR011990">
    <property type="entry name" value="TPR-like_helical_dom_sf"/>
</dbReference>
<feature type="region of interest" description="Disordered" evidence="3">
    <location>
        <begin position="1154"/>
        <end position="1180"/>
    </location>
</feature>
<feature type="repeat" description="PPR" evidence="2">
    <location>
        <begin position="888"/>
        <end position="922"/>
    </location>
</feature>
<feature type="compositionally biased region" description="Polar residues" evidence="3">
    <location>
        <begin position="1154"/>
        <end position="1173"/>
    </location>
</feature>
<evidence type="ECO:0000256" key="2">
    <source>
        <dbReference type="PROSITE-ProRule" id="PRU00708"/>
    </source>
</evidence>
<dbReference type="Pfam" id="PF03456">
    <property type="entry name" value="uDENN"/>
    <property type="match status" value="1"/>
</dbReference>
<feature type="compositionally biased region" description="Polar residues" evidence="3">
    <location>
        <begin position="595"/>
        <end position="619"/>
    </location>
</feature>
<evidence type="ECO:0000313" key="7">
    <source>
        <dbReference type="Proteomes" id="UP000639338"/>
    </source>
</evidence>
<feature type="domain" description="MABP" evidence="5">
    <location>
        <begin position="50"/>
        <end position="206"/>
    </location>
</feature>
<evidence type="ECO:0008006" key="8">
    <source>
        <dbReference type="Google" id="ProtNLM"/>
    </source>
</evidence>
<gene>
    <name evidence="6" type="ORF">HCN44_010000</name>
</gene>
<evidence type="ECO:0000259" key="4">
    <source>
        <dbReference type="PROSITE" id="PS50211"/>
    </source>
</evidence>
<dbReference type="InterPro" id="IPR002885">
    <property type="entry name" value="PPR_rpt"/>
</dbReference>
<feature type="domain" description="UDENN" evidence="4">
    <location>
        <begin position="198"/>
        <end position="731"/>
    </location>
</feature>
<protein>
    <recommendedName>
        <fullName evidence="8">DENN domain-containing protein</fullName>
    </recommendedName>
</protein>
<dbReference type="Proteomes" id="UP000639338">
    <property type="component" value="Unassembled WGS sequence"/>
</dbReference>
<evidence type="ECO:0000313" key="6">
    <source>
        <dbReference type="EMBL" id="KAF7993414.1"/>
    </source>
</evidence>
<dbReference type="OrthoDB" id="75250at2759"/>
<dbReference type="InterPro" id="IPR037516">
    <property type="entry name" value="Tripartite_DENN"/>
</dbReference>
<dbReference type="Gene3D" id="3.40.50.11500">
    <property type="match status" value="1"/>
</dbReference>
<comment type="caution">
    <text evidence="6">The sequence shown here is derived from an EMBL/GenBank/DDBJ whole genome shotgun (WGS) entry which is preliminary data.</text>
</comment>
<evidence type="ECO:0000256" key="1">
    <source>
        <dbReference type="ARBA" id="ARBA00022658"/>
    </source>
</evidence>
<dbReference type="EMBL" id="JACMRX010000003">
    <property type="protein sequence ID" value="KAF7993414.1"/>
    <property type="molecule type" value="Genomic_DNA"/>
</dbReference>
<dbReference type="InterPro" id="IPR005112">
    <property type="entry name" value="dDENN_dom"/>
</dbReference>
<organism evidence="6 7">
    <name type="scientific">Aphidius gifuensis</name>
    <name type="common">Parasitoid wasp</name>
    <dbReference type="NCBI Taxonomy" id="684658"/>
    <lineage>
        <taxon>Eukaryota</taxon>
        <taxon>Metazoa</taxon>
        <taxon>Ecdysozoa</taxon>
        <taxon>Arthropoda</taxon>
        <taxon>Hexapoda</taxon>
        <taxon>Insecta</taxon>
        <taxon>Pterygota</taxon>
        <taxon>Neoptera</taxon>
        <taxon>Endopterygota</taxon>
        <taxon>Hymenoptera</taxon>
        <taxon>Apocrita</taxon>
        <taxon>Ichneumonoidea</taxon>
        <taxon>Braconidae</taxon>
        <taxon>Aphidiinae</taxon>
        <taxon>Aphidius</taxon>
    </lineage>
</organism>
<dbReference type="SMART" id="SM00799">
    <property type="entry name" value="DENN"/>
    <property type="match status" value="1"/>
</dbReference>
<dbReference type="Gene3D" id="1.25.40.10">
    <property type="entry name" value="Tetratricopeptide repeat domain"/>
    <property type="match status" value="1"/>
</dbReference>
<name>A0A834XYD2_APHGI</name>
<sequence>MTMDERRVADYFVVAGLPEQNDDSDCNDESSSKLEDWCQEGTHLKDMNIQAPITDLAIIFPTLGETCPDGYTLLEYTVSGFPANLNHGSIRTNECYICYRRSRDKPPLVDIGIIFDGKERIMKDAQMIKTTPNGHIANINNSTACTFVTYRRANEKMPCNSLVVTDICLILTNKGETAPQAFCTIKKNLNKGMLGSSVFLCYKKSMNRTNLISFKPSILYKYPMTDYNTFGFPNSVAMFCLPMGATVECWPKIASKPKPVFSTFVLTVDDAAQKIYGSAITFYEEIIPDNNNNLNDDDDDHDDKQHIDIDNKKNIEDNDDVNCVKVNDDDDADADNITENKPQVKMKLFKKFGILKKLNSAQLEKLQYNDPESQSLNISKSICILSHWPFFDTFQKFLEFLHSLVDGEEQEIPIEKYISYFLCDIPFPSPQRPRILVQLSETDRLILTQPEDLALPRSGASFRQLLFNLGPDNCLLILHYHVQLRPDLLNFEAISMILFPFKWQCPYVPLCPLGLAEVLHAPLPFLIGVDSRFFDLYDPPSDVNCVNLDTNDITLCEDKKYLNIKLLPKKPAKLLKNQLEHIYYKLHSIKIQPTQLSSDKNDDNNTTSLDNELQQQKSKLQNKHKSQREKNHEISPDIEFQQKRKQQGFELEIQDSFLRFMATILKGYRSYLLPITKAPTVGATDPTSLFNIQAFLRSRDKANAKFYSMLVRTQMFIRFIEERSFVSDMDMAGLAFFDECTERIDDENVTFLKLDESQHSERTVFILPPEPEQNQQPIIYNTFKLNTELMKPLKNKNFRNSSLSAFSIVPGSPMARRTKQEIEYAQKRARKQVGLPARWGKYMLSTCHSLWFLHLPAMLQVSNQPAVILHQSYELLVKMQKLKLDPMEEVCYRAMMQLCGVYGQPVLAVKLLFHMKRSGVQPNALTYGFYNKAVLEATWPSDMTNSSQLMWNKLRNVIVGAALFKKAGKKIARRRLSSNSEVLSINRFKNTDLEHLATSRSSLDSTHSQDADTISGDSLKGRSIPDLATFNLLDIKPKMLRQDSIVKDTAMLDLLQSGLDDSPDDSRLTRCLESPLKSPVRTPVTENDPLGALMNDDTPVVSPSDENDSNCSTSTLTIVNNTVGERPGGPVLFRSNVMPRSATFHQAVDEIPPTVSSQLQRSETMPHSVAQTGDQEKERDKTEFSSLWTNKDSVTSSLSSLGSSLKLSFGSSSLTSKKSNEIILGGINSLKSAATSVAKKFDEIKEAISATSTPVKLKERDQRLGQSHESLDSLTDGSQQDRNDFSSDLTPDKLNTLYDITECMYPKGSREFEERVAVELVLSTASRCHNCYTVLYDEEIMAGWQPEESNLNTICPFCDKPFVPSLTVTILDYRCDEGDKINDPLTGALVELLDQPKELSEPITLPYLNPIVLRKELESVLSAEGDVCLTKHQFIQNHDIIYWNLIWFYERINLSSHLPELWLNNDKIMESHNNLCLVGVRTMWDNENLYKNHLPMYLQWKQQDNSIEERTLMQSVISNVRHNSLSEPIKRVALERNNIVRVKEAPFSIYRDILFLAFTVLGSGNINLGVFDRQYTTALEGLTDNDDKLLCCTDAPPSAMTLYCRQYFKQLSI</sequence>
<dbReference type="Pfam" id="PF02141">
    <property type="entry name" value="DENN"/>
    <property type="match status" value="1"/>
</dbReference>
<keyword evidence="1" id="KW-0344">Guanine-nucleotide releasing factor</keyword>
<evidence type="ECO:0000256" key="3">
    <source>
        <dbReference type="SAM" id="MobiDB-lite"/>
    </source>
</evidence>
<dbReference type="GO" id="GO:0032483">
    <property type="term" value="P:regulation of Rab protein signal transduction"/>
    <property type="evidence" value="ECO:0007669"/>
    <property type="project" value="TreeGrafter"/>
</dbReference>
<dbReference type="Gene3D" id="2.100.10.50">
    <property type="match status" value="1"/>
</dbReference>
<dbReference type="PROSITE" id="PS51375">
    <property type="entry name" value="PPR"/>
    <property type="match status" value="1"/>
</dbReference>
<dbReference type="SMART" id="SM00800">
    <property type="entry name" value="uDENN"/>
    <property type="match status" value="1"/>
</dbReference>
<reference evidence="6 7" key="1">
    <citation type="submission" date="2020-08" db="EMBL/GenBank/DDBJ databases">
        <title>Aphidius gifuensis genome sequencing and assembly.</title>
        <authorList>
            <person name="Du Z."/>
        </authorList>
    </citation>
    <scope>NUCLEOTIDE SEQUENCE [LARGE SCALE GENOMIC DNA]</scope>
    <source>
        <strain evidence="6">YNYX2018</strain>
        <tissue evidence="6">Adults</tissue>
    </source>
</reference>
<keyword evidence="7" id="KW-1185">Reference proteome</keyword>
<dbReference type="InterPro" id="IPR043153">
    <property type="entry name" value="DENN_C"/>
</dbReference>
<dbReference type="InterPro" id="IPR051696">
    <property type="entry name" value="DENN_Domain_GEFs"/>
</dbReference>
<feature type="region of interest" description="Disordered" evidence="3">
    <location>
        <begin position="595"/>
        <end position="639"/>
    </location>
</feature>
<accession>A0A834XYD2</accession>
<evidence type="ECO:0000259" key="5">
    <source>
        <dbReference type="PROSITE" id="PS51498"/>
    </source>
</evidence>
<dbReference type="PANTHER" id="PTHR12296">
    <property type="entry name" value="DENN DOMAIN-CONTAINING PROTEIN 4"/>
    <property type="match status" value="1"/>
</dbReference>
<dbReference type="SMART" id="SM00801">
    <property type="entry name" value="dDENN"/>
    <property type="match status" value="1"/>
</dbReference>
<dbReference type="PANTHER" id="PTHR12296:SF30">
    <property type="entry name" value="DENN DOMAIN-CONTAINING PROTEIN CRAG"/>
    <property type="match status" value="1"/>
</dbReference>
<feature type="region of interest" description="Disordered" evidence="3">
    <location>
        <begin position="1078"/>
        <end position="1114"/>
    </location>
</feature>
<dbReference type="InterPro" id="IPR018798">
    <property type="entry name" value="MVB12A/B"/>
</dbReference>
<dbReference type="Pfam" id="PF03455">
    <property type="entry name" value="dDENN"/>
    <property type="match status" value="1"/>
</dbReference>
<dbReference type="InterPro" id="IPR005113">
    <property type="entry name" value="uDENN_dom"/>
</dbReference>
<feature type="compositionally biased region" description="Polar residues" evidence="3">
    <location>
        <begin position="1264"/>
        <end position="1278"/>
    </location>
</feature>
<dbReference type="PROSITE" id="PS50211">
    <property type="entry name" value="DENN"/>
    <property type="match status" value="1"/>
</dbReference>
<dbReference type="GO" id="GO:0005085">
    <property type="term" value="F:guanyl-nucleotide exchange factor activity"/>
    <property type="evidence" value="ECO:0007669"/>
    <property type="project" value="UniProtKB-KW"/>
</dbReference>